<dbReference type="SUPFAM" id="SSF141868">
    <property type="entry name" value="EAL domain-like"/>
    <property type="match status" value="1"/>
</dbReference>
<dbReference type="InterPro" id="IPR050706">
    <property type="entry name" value="Cyclic-di-GMP_PDE-like"/>
</dbReference>
<dbReference type="Proteomes" id="UP000199693">
    <property type="component" value="Unassembled WGS sequence"/>
</dbReference>
<evidence type="ECO:0000313" key="4">
    <source>
        <dbReference type="Proteomes" id="UP000198309"/>
    </source>
</evidence>
<dbReference type="AlphaFoldDB" id="A0A239LW65"/>
<dbReference type="RefSeq" id="WP_167364773.1">
    <property type="nucleotide sequence ID" value="NZ_FNEC01000003.1"/>
</dbReference>
<feature type="domain" description="EAL" evidence="1">
    <location>
        <begin position="22"/>
        <end position="274"/>
    </location>
</feature>
<gene>
    <name evidence="2" type="ORF">SAMN05216189_1003209</name>
    <name evidence="3" type="ORF">SAMN06295949_1228</name>
</gene>
<dbReference type="CDD" id="cd01948">
    <property type="entry name" value="EAL"/>
    <property type="match status" value="1"/>
</dbReference>
<dbReference type="Pfam" id="PF00563">
    <property type="entry name" value="EAL"/>
    <property type="match status" value="1"/>
</dbReference>
<evidence type="ECO:0000313" key="3">
    <source>
        <dbReference type="EMBL" id="SNT33864.1"/>
    </source>
</evidence>
<dbReference type="PANTHER" id="PTHR33121">
    <property type="entry name" value="CYCLIC DI-GMP PHOSPHODIESTERASE PDEF"/>
    <property type="match status" value="1"/>
</dbReference>
<reference evidence="2 5" key="1">
    <citation type="submission" date="2016-10" db="EMBL/GenBank/DDBJ databases">
        <authorList>
            <person name="de Groot N.N."/>
        </authorList>
    </citation>
    <scope>NUCLEOTIDE SEQUENCE [LARGE SCALE GENOMIC DNA]</scope>
    <source>
        <strain evidence="2 5">CCM 7361</strain>
    </source>
</reference>
<evidence type="ECO:0000313" key="5">
    <source>
        <dbReference type="Proteomes" id="UP000199693"/>
    </source>
</evidence>
<dbReference type="PROSITE" id="PS50883">
    <property type="entry name" value="EAL"/>
    <property type="match status" value="1"/>
</dbReference>
<reference evidence="3 4" key="2">
    <citation type="submission" date="2017-06" db="EMBL/GenBank/DDBJ databases">
        <authorList>
            <person name="Varghese N."/>
            <person name="Submissions S."/>
        </authorList>
    </citation>
    <scope>NUCLEOTIDE SEQUENCE [LARGE SCALE GENOMIC DNA]</scope>
    <source>
        <strain evidence="3 4">RLD-1</strain>
    </source>
</reference>
<name>A0A239LW65_9PSED</name>
<dbReference type="EMBL" id="FNEC01000003">
    <property type="protein sequence ID" value="SDI27033.1"/>
    <property type="molecule type" value="Genomic_DNA"/>
</dbReference>
<keyword evidence="4" id="KW-1185">Reference proteome</keyword>
<sequence length="287" mass="31343">MRFPHRHRLADSSSLRVTAETIDFTEAALRAALRMSDGLRIVVQPQFNLDTGRIVGAEALVRWRYQGREIAPEHFLPPLIRLGLERDLFEFVLDQAQNLLLTLESFNIQCPISVNASATIMSCADMPGSLDARLRQSGLPAHLLKIEITEDVAAPDLEALAVRLSGVRKCGIGVSMDDFGVGRSTMKRLVSLPFSELKIDRMFVQEIANPASHAVVQTSLSLGAKLGIQVVAEGVETGEQAILLRDMGCSRAQGFGLSAPLEVGAFIGYLARHEMANRISAMEHKGN</sequence>
<proteinExistence type="predicted"/>
<dbReference type="Gene3D" id="3.20.20.450">
    <property type="entry name" value="EAL domain"/>
    <property type="match status" value="1"/>
</dbReference>
<dbReference type="SMART" id="SM00052">
    <property type="entry name" value="EAL"/>
    <property type="match status" value="1"/>
</dbReference>
<evidence type="ECO:0000259" key="1">
    <source>
        <dbReference type="PROSITE" id="PS50883"/>
    </source>
</evidence>
<dbReference type="GO" id="GO:0071111">
    <property type="term" value="F:cyclic-guanylate-specific phosphodiesterase activity"/>
    <property type="evidence" value="ECO:0007669"/>
    <property type="project" value="InterPro"/>
</dbReference>
<organism evidence="2 5">
    <name type="scientific">Pseudomonas delhiensis</name>
    <dbReference type="NCBI Taxonomy" id="366289"/>
    <lineage>
        <taxon>Bacteria</taxon>
        <taxon>Pseudomonadati</taxon>
        <taxon>Pseudomonadota</taxon>
        <taxon>Gammaproteobacteria</taxon>
        <taxon>Pseudomonadales</taxon>
        <taxon>Pseudomonadaceae</taxon>
        <taxon>Pseudomonas</taxon>
    </lineage>
</organism>
<dbReference type="InterPro" id="IPR001633">
    <property type="entry name" value="EAL_dom"/>
</dbReference>
<accession>A0A239LW65</accession>
<dbReference type="PANTHER" id="PTHR33121:SF79">
    <property type="entry name" value="CYCLIC DI-GMP PHOSPHODIESTERASE PDED-RELATED"/>
    <property type="match status" value="1"/>
</dbReference>
<dbReference type="EMBL" id="FZPC01000022">
    <property type="protein sequence ID" value="SNT33864.1"/>
    <property type="molecule type" value="Genomic_DNA"/>
</dbReference>
<evidence type="ECO:0000313" key="2">
    <source>
        <dbReference type="EMBL" id="SDI27033.1"/>
    </source>
</evidence>
<protein>
    <submittedName>
        <fullName evidence="2">EAL domain, c-di-GMP-specific phosphodiesterase class I (Or its enzymatically inactive variant)</fullName>
    </submittedName>
</protein>
<dbReference type="InterPro" id="IPR035919">
    <property type="entry name" value="EAL_sf"/>
</dbReference>
<dbReference type="Proteomes" id="UP000198309">
    <property type="component" value="Unassembled WGS sequence"/>
</dbReference>